<dbReference type="Pfam" id="PF13456">
    <property type="entry name" value="RVT_3"/>
    <property type="match status" value="1"/>
</dbReference>
<dbReference type="GO" id="GO:0003676">
    <property type="term" value="F:nucleic acid binding"/>
    <property type="evidence" value="ECO:0007669"/>
    <property type="project" value="InterPro"/>
</dbReference>
<dbReference type="SUPFAM" id="SSF53098">
    <property type="entry name" value="Ribonuclease H-like"/>
    <property type="match status" value="1"/>
</dbReference>
<dbReference type="Gene3D" id="3.30.420.10">
    <property type="entry name" value="Ribonuclease H-like superfamily/Ribonuclease H"/>
    <property type="match status" value="1"/>
</dbReference>
<dbReference type="Proteomes" id="UP000436088">
    <property type="component" value="Unassembled WGS sequence"/>
</dbReference>
<dbReference type="GO" id="GO:0004523">
    <property type="term" value="F:RNA-DNA hybrid ribonuclease activity"/>
    <property type="evidence" value="ECO:0007669"/>
    <property type="project" value="InterPro"/>
</dbReference>
<evidence type="ECO:0000313" key="2">
    <source>
        <dbReference type="EMBL" id="KAE8675984.1"/>
    </source>
</evidence>
<organism evidence="2 3">
    <name type="scientific">Hibiscus syriacus</name>
    <name type="common">Rose of Sharon</name>
    <dbReference type="NCBI Taxonomy" id="106335"/>
    <lineage>
        <taxon>Eukaryota</taxon>
        <taxon>Viridiplantae</taxon>
        <taxon>Streptophyta</taxon>
        <taxon>Embryophyta</taxon>
        <taxon>Tracheophyta</taxon>
        <taxon>Spermatophyta</taxon>
        <taxon>Magnoliopsida</taxon>
        <taxon>eudicotyledons</taxon>
        <taxon>Gunneridae</taxon>
        <taxon>Pentapetalae</taxon>
        <taxon>rosids</taxon>
        <taxon>malvids</taxon>
        <taxon>Malvales</taxon>
        <taxon>Malvaceae</taxon>
        <taxon>Malvoideae</taxon>
        <taxon>Hibiscus</taxon>
    </lineage>
</organism>
<dbReference type="InterPro" id="IPR053151">
    <property type="entry name" value="RNase_H-like"/>
</dbReference>
<dbReference type="AlphaFoldDB" id="A0A6A2YJ42"/>
<evidence type="ECO:0000259" key="1">
    <source>
        <dbReference type="Pfam" id="PF13456"/>
    </source>
</evidence>
<feature type="domain" description="RNase H type-1" evidence="1">
    <location>
        <begin position="44"/>
        <end position="108"/>
    </location>
</feature>
<dbReference type="InterPro" id="IPR036397">
    <property type="entry name" value="RNaseH_sf"/>
</dbReference>
<dbReference type="InterPro" id="IPR002156">
    <property type="entry name" value="RNaseH_domain"/>
</dbReference>
<sequence>MQKTSYWQPPRHGFFKLNTDGRVRPGRMRAPNYSRSWMISKLRAWDRGIRKLEIETDNKTVFRILHSNVGSNGHAIVRRIRHYVDQQWQLVFKHVPRLANSVADSMTKFGRLSLVTDLSYAPSVTAYQSDSQ</sequence>
<comment type="caution">
    <text evidence="2">The sequence shown here is derived from an EMBL/GenBank/DDBJ whole genome shotgun (WGS) entry which is preliminary data.</text>
</comment>
<dbReference type="EMBL" id="VEPZ02001391">
    <property type="protein sequence ID" value="KAE8675984.1"/>
    <property type="molecule type" value="Genomic_DNA"/>
</dbReference>
<keyword evidence="3" id="KW-1185">Reference proteome</keyword>
<accession>A0A6A2YJ42</accession>
<reference evidence="2" key="1">
    <citation type="submission" date="2019-09" db="EMBL/GenBank/DDBJ databases">
        <title>Draft genome information of white flower Hibiscus syriacus.</title>
        <authorList>
            <person name="Kim Y.-M."/>
        </authorList>
    </citation>
    <scope>NUCLEOTIDE SEQUENCE [LARGE SCALE GENOMIC DNA]</scope>
    <source>
        <strain evidence="2">YM2019G1</strain>
    </source>
</reference>
<dbReference type="PANTHER" id="PTHR47723">
    <property type="entry name" value="OS05G0353850 PROTEIN"/>
    <property type="match status" value="1"/>
</dbReference>
<dbReference type="InterPro" id="IPR012337">
    <property type="entry name" value="RNaseH-like_sf"/>
</dbReference>
<evidence type="ECO:0000313" key="3">
    <source>
        <dbReference type="Proteomes" id="UP000436088"/>
    </source>
</evidence>
<proteinExistence type="predicted"/>
<protein>
    <recommendedName>
        <fullName evidence="1">RNase H type-1 domain-containing protein</fullName>
    </recommendedName>
</protein>
<dbReference type="InterPro" id="IPR044730">
    <property type="entry name" value="RNase_H-like_dom_plant"/>
</dbReference>
<name>A0A6A2YJ42_HIBSY</name>
<gene>
    <name evidence="2" type="ORF">F3Y22_tig00111640pilonHSYRG00224</name>
</gene>
<dbReference type="CDD" id="cd06222">
    <property type="entry name" value="RNase_H_like"/>
    <property type="match status" value="1"/>
</dbReference>
<dbReference type="PANTHER" id="PTHR47723:SF19">
    <property type="entry name" value="POLYNUCLEOTIDYL TRANSFERASE, RIBONUCLEASE H-LIKE SUPERFAMILY PROTEIN"/>
    <property type="match status" value="1"/>
</dbReference>